<dbReference type="Gene3D" id="1.10.287.1490">
    <property type="match status" value="1"/>
</dbReference>
<evidence type="ECO:0008006" key="4">
    <source>
        <dbReference type="Google" id="ProtNLM"/>
    </source>
</evidence>
<feature type="region of interest" description="Disordered" evidence="1">
    <location>
        <begin position="114"/>
        <end position="135"/>
    </location>
</feature>
<sequence>MMVLRTPRPTPAGLLAVALGGLALFGWGSFALTASNQRSLKTELAEVRGERDALQSWQKQFKDAEAELRDVQGRIAAARDEVVQTNAAREKAKAQLAATQRDLAAVTKRLDQARDKVAQTGSIPAQDAAKKPAAR</sequence>
<name>A0ABQ4SGM4_9HYPH</name>
<protein>
    <recommendedName>
        <fullName evidence="4">Chromosome partition protein Smc</fullName>
    </recommendedName>
</protein>
<gene>
    <name evidence="2" type="ORF">GMJLKIPL_2867</name>
</gene>
<accession>A0ABQ4SGM4</accession>
<dbReference type="RefSeq" id="WP_238235745.1">
    <property type="nucleotide sequence ID" value="NZ_BPQQ01000031.1"/>
</dbReference>
<reference evidence="2" key="1">
    <citation type="journal article" date="2021" name="Front. Microbiol.">
        <title>Comprehensive Comparative Genomics and Phenotyping of Methylobacterium Species.</title>
        <authorList>
            <person name="Alessa O."/>
            <person name="Ogura Y."/>
            <person name="Fujitani Y."/>
            <person name="Takami H."/>
            <person name="Hayashi T."/>
            <person name="Sahin N."/>
            <person name="Tani A."/>
        </authorList>
    </citation>
    <scope>NUCLEOTIDE SEQUENCE</scope>
    <source>
        <strain evidence="2">DSM 17168</strain>
    </source>
</reference>
<comment type="caution">
    <text evidence="2">The sequence shown here is derived from an EMBL/GenBank/DDBJ whole genome shotgun (WGS) entry which is preliminary data.</text>
</comment>
<dbReference type="Proteomes" id="UP001055153">
    <property type="component" value="Unassembled WGS sequence"/>
</dbReference>
<organism evidence="2 3">
    <name type="scientific">Methylobacterium isbiliense</name>
    <dbReference type="NCBI Taxonomy" id="315478"/>
    <lineage>
        <taxon>Bacteria</taxon>
        <taxon>Pseudomonadati</taxon>
        <taxon>Pseudomonadota</taxon>
        <taxon>Alphaproteobacteria</taxon>
        <taxon>Hyphomicrobiales</taxon>
        <taxon>Methylobacteriaceae</taxon>
        <taxon>Methylobacterium</taxon>
    </lineage>
</organism>
<evidence type="ECO:0000313" key="2">
    <source>
        <dbReference type="EMBL" id="GJE00939.1"/>
    </source>
</evidence>
<dbReference type="EMBL" id="BPQQ01000031">
    <property type="protein sequence ID" value="GJE00939.1"/>
    <property type="molecule type" value="Genomic_DNA"/>
</dbReference>
<dbReference type="SUPFAM" id="SSF90257">
    <property type="entry name" value="Myosin rod fragments"/>
    <property type="match status" value="1"/>
</dbReference>
<keyword evidence="3" id="KW-1185">Reference proteome</keyword>
<proteinExistence type="predicted"/>
<reference evidence="2" key="2">
    <citation type="submission" date="2021-08" db="EMBL/GenBank/DDBJ databases">
        <authorList>
            <person name="Tani A."/>
            <person name="Ola A."/>
            <person name="Ogura Y."/>
            <person name="Katsura K."/>
            <person name="Hayashi T."/>
        </authorList>
    </citation>
    <scope>NUCLEOTIDE SEQUENCE</scope>
    <source>
        <strain evidence="2">DSM 17168</strain>
    </source>
</reference>
<evidence type="ECO:0000256" key="1">
    <source>
        <dbReference type="SAM" id="MobiDB-lite"/>
    </source>
</evidence>
<evidence type="ECO:0000313" key="3">
    <source>
        <dbReference type="Proteomes" id="UP001055153"/>
    </source>
</evidence>